<evidence type="ECO:0008006" key="3">
    <source>
        <dbReference type="Google" id="ProtNLM"/>
    </source>
</evidence>
<evidence type="ECO:0000313" key="1">
    <source>
        <dbReference type="EMBL" id="PTB43862.1"/>
    </source>
</evidence>
<protein>
    <recommendedName>
        <fullName evidence="3">DUF3626 domain-containing protein</fullName>
    </recommendedName>
</protein>
<dbReference type="InterPro" id="IPR022074">
    <property type="entry name" value="DUF3626"/>
</dbReference>
<dbReference type="Pfam" id="PF12294">
    <property type="entry name" value="DUF3626"/>
    <property type="match status" value="1"/>
</dbReference>
<dbReference type="AlphaFoldDB" id="A0A2T3ZGC5"/>
<dbReference type="Proteomes" id="UP000240493">
    <property type="component" value="Unassembled WGS sequence"/>
</dbReference>
<reference evidence="1 2" key="1">
    <citation type="submission" date="2016-07" db="EMBL/GenBank/DDBJ databases">
        <title>Multiple horizontal gene transfer events from other fungi enriched the ability of initially mycotrophic Trichoderma (Ascomycota) to feed on dead plant biomass.</title>
        <authorList>
            <consortium name="DOE Joint Genome Institute"/>
            <person name="Aerts A."/>
            <person name="Atanasova L."/>
            <person name="Chenthamara K."/>
            <person name="Zhang J."/>
            <person name="Grujic M."/>
            <person name="Henrissat B."/>
            <person name="Kuo A."/>
            <person name="Salamov A."/>
            <person name="Lipzen A."/>
            <person name="Labutti K."/>
            <person name="Barry K."/>
            <person name="Miao Y."/>
            <person name="Rahimi M.J."/>
            <person name="Shen Q."/>
            <person name="Grigoriev I.V."/>
            <person name="Kubicek C.P."/>
            <person name="Druzhinina I.S."/>
        </authorList>
    </citation>
    <scope>NUCLEOTIDE SEQUENCE [LARGE SCALE GENOMIC DNA]</scope>
    <source>
        <strain evidence="1 2">CBS 433.97</strain>
    </source>
</reference>
<proteinExistence type="predicted"/>
<organism evidence="1 2">
    <name type="scientific">Trichoderma asperellum (strain ATCC 204424 / CBS 433.97 / NBRC 101777)</name>
    <dbReference type="NCBI Taxonomy" id="1042311"/>
    <lineage>
        <taxon>Eukaryota</taxon>
        <taxon>Fungi</taxon>
        <taxon>Dikarya</taxon>
        <taxon>Ascomycota</taxon>
        <taxon>Pezizomycotina</taxon>
        <taxon>Sordariomycetes</taxon>
        <taxon>Hypocreomycetidae</taxon>
        <taxon>Hypocreales</taxon>
        <taxon>Hypocreaceae</taxon>
        <taxon>Trichoderma</taxon>
    </lineage>
</organism>
<evidence type="ECO:0000313" key="2">
    <source>
        <dbReference type="Proteomes" id="UP000240493"/>
    </source>
</evidence>
<gene>
    <name evidence="1" type="ORF">M441DRAFT_43994</name>
</gene>
<dbReference type="OrthoDB" id="3514773at2759"/>
<sequence length="375" mass="40969">MSSSSANIAPPLHPFQAAAIANIKAQAVALRPDALDTISHIFGMSNVPIETLNEVRQAIAHQARIALHFHPDRPSRSGQTVVEALLEDGMYRNQFETGISNGLVATQLGGPRDDWERNLFRGAYHGSSITDTAENVFNPALRPKYGALDLVRNSDGPAPRFGSCYFLLRPEVSSRSTFTYGGSQAAPKDVGTVDEFDAILAALLEECFTRETALGVENVRPKGMLELIKGLSKSTLVEANYKRLPSRNLDHLIEAQIHGDVLLSRDVEALVVDPSFFTRGDTGSFLKTLSETYGFPLFSHHGFELPVESCPNDFRGPTMPSLAARVAYNGKVDVQAIGKGVRSLVADAEQWADRGTVAEVLQELKLLWHVLVRYG</sequence>
<accession>A0A2T3ZGC5</accession>
<name>A0A2T3ZGC5_TRIA4</name>
<keyword evidence="2" id="KW-1185">Reference proteome</keyword>
<dbReference type="EMBL" id="KZ679258">
    <property type="protein sequence ID" value="PTB43862.1"/>
    <property type="molecule type" value="Genomic_DNA"/>
</dbReference>